<dbReference type="PANTHER" id="PTHR42877:SF4">
    <property type="entry name" value="FAD_NAD(P)-BINDING DOMAIN-CONTAINING PROTEIN-RELATED"/>
    <property type="match status" value="1"/>
</dbReference>
<name>A0ABV1VUS3_9ACTN</name>
<dbReference type="Proteomes" id="UP001458415">
    <property type="component" value="Unassembled WGS sequence"/>
</dbReference>
<evidence type="ECO:0000256" key="4">
    <source>
        <dbReference type="ARBA" id="ARBA00023002"/>
    </source>
</evidence>
<dbReference type="RefSeq" id="WP_208640560.1">
    <property type="nucleotide sequence ID" value="NZ_MUBM01000030.1"/>
</dbReference>
<keyword evidence="6" id="KW-1185">Reference proteome</keyword>
<accession>A0ABV1VUS3</accession>
<evidence type="ECO:0000256" key="2">
    <source>
        <dbReference type="ARBA" id="ARBA00022630"/>
    </source>
</evidence>
<evidence type="ECO:0000313" key="5">
    <source>
        <dbReference type="EMBL" id="MER6975674.1"/>
    </source>
</evidence>
<keyword evidence="4" id="KW-0560">Oxidoreductase</keyword>
<dbReference type="PRINTS" id="PR00370">
    <property type="entry name" value="FMOXYGENASE"/>
</dbReference>
<dbReference type="EMBL" id="JBEPCU010000005">
    <property type="protein sequence ID" value="MER6975674.1"/>
    <property type="molecule type" value="Genomic_DNA"/>
</dbReference>
<proteinExistence type="inferred from homology"/>
<sequence>MNIKVPSPEENPAAVVGDLSVDAIREAVQDASVPVLLMVVYQVTGDEKWLDDRYRPEKVRGVAPREDGGIPEHLQDEIREAAVPAIAALLRGEAPAVDLADTDTMMRAASFFLGEQIDRRHAVIFGEELHRRTSPVGEIGEWSGAQAPGGLRAVVIGMGVSGLAAIRILQQLGIDYTVFERETEAGGVWHQNRYPGAGVDTPSHLYSFSFSYRDWSRHYELQGELYQYFNEVLDQLGARERVRFGTEVLSADYDDDTALWTVVTRTADGSTERQVANIVISAVGSLNQPTIPNVPGRETFRGVQFHSSRWEAGTPLAGKKVAIVGAGASSQQISPEIAKTVEHLYIVQRSPQWVAPFEQFRQAISPNQRTLLAHVPLYRAWNWVGLFWQHGDKIIERLRIDPEWAHPERSVNARNDRQREFLTRYIQDALAGRPDLIEKAVPEYPPFGKRMLLDNGWYRTLTRDNVSLVADAVAEVDESGLTVASGEHIDVDVIVWATGFAATHFLSSVDVYGEHGIRLREVWDEDDPRAHLGVSIPHFPNFFMLGGPHSLPGSGSFMYFMEMQARYLRDLLSEMFRRGVTAMAATDEATTRYNDMVDELHARTVWSHPGFGTYYRNSKGRVIFVMPFLNVEYWEMVRTPNLDDYTLHQVPYVPAADAVG</sequence>
<protein>
    <submittedName>
        <fullName evidence="5">NAD(P)/FAD-dependent oxidoreductase</fullName>
    </submittedName>
</protein>
<reference evidence="5 6" key="1">
    <citation type="submission" date="2024-06" db="EMBL/GenBank/DDBJ databases">
        <title>The Natural Products Discovery Center: Release of the First 8490 Sequenced Strains for Exploring Actinobacteria Biosynthetic Diversity.</title>
        <authorList>
            <person name="Kalkreuter E."/>
            <person name="Kautsar S.A."/>
            <person name="Yang D."/>
            <person name="Bader C.D."/>
            <person name="Teijaro C.N."/>
            <person name="Fluegel L."/>
            <person name="Davis C.M."/>
            <person name="Simpson J.R."/>
            <person name="Lauterbach L."/>
            <person name="Steele A.D."/>
            <person name="Gui C."/>
            <person name="Meng S."/>
            <person name="Li G."/>
            <person name="Viehrig K."/>
            <person name="Ye F."/>
            <person name="Su P."/>
            <person name="Kiefer A.F."/>
            <person name="Nichols A."/>
            <person name="Cepeda A.J."/>
            <person name="Yan W."/>
            <person name="Fan B."/>
            <person name="Jiang Y."/>
            <person name="Adhikari A."/>
            <person name="Zheng C.-J."/>
            <person name="Schuster L."/>
            <person name="Cowan T.M."/>
            <person name="Smanski M.J."/>
            <person name="Chevrette M.G."/>
            <person name="De Carvalho L.P.S."/>
            <person name="Shen B."/>
        </authorList>
    </citation>
    <scope>NUCLEOTIDE SEQUENCE [LARGE SCALE GENOMIC DNA]</scope>
    <source>
        <strain evidence="5 6">NPDC000634</strain>
    </source>
</reference>
<dbReference type="PANTHER" id="PTHR42877">
    <property type="entry name" value="L-ORNITHINE N(5)-MONOOXYGENASE-RELATED"/>
    <property type="match status" value="1"/>
</dbReference>
<organism evidence="5 6">
    <name type="scientific">Streptomyces carpinensis</name>
    <dbReference type="NCBI Taxonomy" id="66369"/>
    <lineage>
        <taxon>Bacteria</taxon>
        <taxon>Bacillati</taxon>
        <taxon>Actinomycetota</taxon>
        <taxon>Actinomycetes</taxon>
        <taxon>Kitasatosporales</taxon>
        <taxon>Streptomycetaceae</taxon>
        <taxon>Streptomyces</taxon>
    </lineage>
</organism>
<dbReference type="SUPFAM" id="SSF51905">
    <property type="entry name" value="FAD/NAD(P)-binding domain"/>
    <property type="match status" value="1"/>
</dbReference>
<dbReference type="InterPro" id="IPR020946">
    <property type="entry name" value="Flavin_mOase-like"/>
</dbReference>
<evidence type="ECO:0000256" key="3">
    <source>
        <dbReference type="ARBA" id="ARBA00022827"/>
    </source>
</evidence>
<keyword evidence="3" id="KW-0274">FAD</keyword>
<evidence type="ECO:0000256" key="1">
    <source>
        <dbReference type="ARBA" id="ARBA00010139"/>
    </source>
</evidence>
<dbReference type="InterPro" id="IPR051209">
    <property type="entry name" value="FAD-bind_Monooxygenase_sf"/>
</dbReference>
<comment type="caution">
    <text evidence="5">The sequence shown here is derived from an EMBL/GenBank/DDBJ whole genome shotgun (WGS) entry which is preliminary data.</text>
</comment>
<gene>
    <name evidence="5" type="ORF">ABT317_01010</name>
</gene>
<dbReference type="InterPro" id="IPR036188">
    <property type="entry name" value="FAD/NAD-bd_sf"/>
</dbReference>
<dbReference type="InterPro" id="IPR000960">
    <property type="entry name" value="Flavin_mOase"/>
</dbReference>
<keyword evidence="2" id="KW-0285">Flavoprotein</keyword>
<dbReference type="Gene3D" id="3.50.50.60">
    <property type="entry name" value="FAD/NAD(P)-binding domain"/>
    <property type="match status" value="2"/>
</dbReference>
<comment type="similarity">
    <text evidence="1">Belongs to the FAD-binding monooxygenase family.</text>
</comment>
<evidence type="ECO:0000313" key="6">
    <source>
        <dbReference type="Proteomes" id="UP001458415"/>
    </source>
</evidence>
<dbReference type="Pfam" id="PF00743">
    <property type="entry name" value="FMO-like"/>
    <property type="match status" value="1"/>
</dbReference>